<dbReference type="Pfam" id="PF03140">
    <property type="entry name" value="DUF247"/>
    <property type="match status" value="1"/>
</dbReference>
<keyword evidence="1" id="KW-0472">Membrane</keyword>
<evidence type="ECO:0000313" key="2">
    <source>
        <dbReference type="EMBL" id="GAU50517.1"/>
    </source>
</evidence>
<evidence type="ECO:0000313" key="3">
    <source>
        <dbReference type="Proteomes" id="UP000242715"/>
    </source>
</evidence>
<keyword evidence="1" id="KW-1133">Transmembrane helix</keyword>
<dbReference type="PANTHER" id="PTHR31170:SF20">
    <property type="entry name" value="DUF247 DOMAIN PROTEIN"/>
    <property type="match status" value="1"/>
</dbReference>
<sequence length="491" mass="56780">MEKQKTENDLSKCMKTLLKSVDHNIQSGTISLVAEEHQNSSNQEAYIPRVVSMGPRYNKFKEELLHMEEIKLRCMLSLFHRAAKDGNIEEITEKCNSAIWKLDDKIQASYVMDIGLERYELAKIMLVDGCFLLELLITKAFELNSQLLPNHLNVTSIHSPFPRQVLKNDVVLSDLTLLENQIPMFIVRKLSKILFPYFSGKDSKETYTIFNKLALSILGYSYQLSQVQSLEIKFHHLLDVVHYFVNNNNNNNSNNPEHRVKIMHNSTETQRVKETTKLKLKCCATRLEVAGVSIHQLAQDKGVGGLDFEFKFKEGKLEIAALIITETTKAKWRNVIAWEHHKMDWKKSYSNKSTNGSEIYSTCGKFTSAALIFNDLICCRDDVKLLKDKNIIVDHTKMSNKELEEFIRTMSFGVDHGIVGSGYVEMVRGLNDYTAGFHFKRFWKKLIHYFTYCYEWCIKFMKKKYHFVATVISLCTVVQTIYAIIAYQLPK</sequence>
<protein>
    <recommendedName>
        <fullName evidence="4">DUF247 domain protein</fullName>
    </recommendedName>
</protein>
<feature type="transmembrane region" description="Helical" evidence="1">
    <location>
        <begin position="467"/>
        <end position="489"/>
    </location>
</feature>
<dbReference type="InterPro" id="IPR004158">
    <property type="entry name" value="DUF247_pln"/>
</dbReference>
<proteinExistence type="predicted"/>
<reference evidence="3" key="1">
    <citation type="journal article" date="2017" name="Front. Plant Sci.">
        <title>Climate Clever Clovers: New Paradigm to Reduce the Environmental Footprint of Ruminants by Breeding Low Methanogenic Forages Utilizing Haplotype Variation.</title>
        <authorList>
            <person name="Kaur P."/>
            <person name="Appels R."/>
            <person name="Bayer P.E."/>
            <person name="Keeble-Gagnere G."/>
            <person name="Wang J."/>
            <person name="Hirakawa H."/>
            <person name="Shirasawa K."/>
            <person name="Vercoe P."/>
            <person name="Stefanova K."/>
            <person name="Durmic Z."/>
            <person name="Nichols P."/>
            <person name="Revell C."/>
            <person name="Isobe S.N."/>
            <person name="Edwards D."/>
            <person name="Erskine W."/>
        </authorList>
    </citation>
    <scope>NUCLEOTIDE SEQUENCE [LARGE SCALE GENOMIC DNA]</scope>
    <source>
        <strain evidence="3">cv. Daliak</strain>
    </source>
</reference>
<dbReference type="Proteomes" id="UP000242715">
    <property type="component" value="Unassembled WGS sequence"/>
</dbReference>
<gene>
    <name evidence="2" type="ORF">TSUD_177670</name>
</gene>
<dbReference type="PANTHER" id="PTHR31170">
    <property type="entry name" value="BNAC04G53230D PROTEIN"/>
    <property type="match status" value="1"/>
</dbReference>
<name>A0A2Z6PU60_TRISU</name>
<evidence type="ECO:0008006" key="4">
    <source>
        <dbReference type="Google" id="ProtNLM"/>
    </source>
</evidence>
<evidence type="ECO:0000256" key="1">
    <source>
        <dbReference type="SAM" id="Phobius"/>
    </source>
</evidence>
<accession>A0A2Z6PU60</accession>
<dbReference type="AlphaFoldDB" id="A0A2Z6PU60"/>
<keyword evidence="3" id="KW-1185">Reference proteome</keyword>
<keyword evidence="1" id="KW-0812">Transmembrane</keyword>
<organism evidence="2 3">
    <name type="scientific">Trifolium subterraneum</name>
    <name type="common">Subterranean clover</name>
    <dbReference type="NCBI Taxonomy" id="3900"/>
    <lineage>
        <taxon>Eukaryota</taxon>
        <taxon>Viridiplantae</taxon>
        <taxon>Streptophyta</taxon>
        <taxon>Embryophyta</taxon>
        <taxon>Tracheophyta</taxon>
        <taxon>Spermatophyta</taxon>
        <taxon>Magnoliopsida</taxon>
        <taxon>eudicotyledons</taxon>
        <taxon>Gunneridae</taxon>
        <taxon>Pentapetalae</taxon>
        <taxon>rosids</taxon>
        <taxon>fabids</taxon>
        <taxon>Fabales</taxon>
        <taxon>Fabaceae</taxon>
        <taxon>Papilionoideae</taxon>
        <taxon>50 kb inversion clade</taxon>
        <taxon>NPAAA clade</taxon>
        <taxon>Hologalegina</taxon>
        <taxon>IRL clade</taxon>
        <taxon>Trifolieae</taxon>
        <taxon>Trifolium</taxon>
    </lineage>
</organism>
<dbReference type="OrthoDB" id="1416955at2759"/>
<dbReference type="EMBL" id="DF974791">
    <property type="protein sequence ID" value="GAU50517.1"/>
    <property type="molecule type" value="Genomic_DNA"/>
</dbReference>